<evidence type="ECO:0008006" key="4">
    <source>
        <dbReference type="Google" id="ProtNLM"/>
    </source>
</evidence>
<dbReference type="AlphaFoldDB" id="A0AAU9UJW4"/>
<keyword evidence="1" id="KW-0175">Coiled coil</keyword>
<evidence type="ECO:0000256" key="1">
    <source>
        <dbReference type="SAM" id="Coils"/>
    </source>
</evidence>
<sequence length="487" mass="59750">MVKVNKMCTKPKTIYFGHTFQFWKVRQHCDTKTVVDVEEMKKETDIVNCDKIHLQKAIVNRAEEKVRKEEYELNRELDAKRSTEECRYCKEKNSIIQKYEEEIEMEKERECLRALEREKIACGMKCTKLDEIKLREMQKMQIEERKIIEQNNADVDQLWHQVLLNDVKIKEENERRIAERRKREMIERRMAYDEQIASASRKNRETLQTEREIENRRLEKLKKKMEQDYYEAIKRKKEQQLINKQNYIEGHEMKLIKLTNKVQQEKEMDVNTIMIAMEELRKERQKELNKIQSLKMEKQIFIENYNRERKMAEEMQKESEKITKEWKEQGEKEMEEINRQIERNKQITKLNAAQEYKKYIEERSREMEVKRQERKQIMERVKRTAYNELRKNLDDANDEMRRQIEYRNMLTNQIRENEKNLELELHEIERKQRPFTKKPIMFKEAMRDMATHSAVSENPVHPFERTMQKNRTINSSVALPFINKFRF</sequence>
<accession>A0AAU9UJW4</accession>
<comment type="caution">
    <text evidence="2">The sequence shown here is derived from an EMBL/GenBank/DDBJ whole genome shotgun (WGS) entry which is preliminary data.</text>
</comment>
<keyword evidence="3" id="KW-1185">Reference proteome</keyword>
<organism evidence="2 3">
    <name type="scientific">Euphydryas editha</name>
    <name type="common">Edith's checkerspot</name>
    <dbReference type="NCBI Taxonomy" id="104508"/>
    <lineage>
        <taxon>Eukaryota</taxon>
        <taxon>Metazoa</taxon>
        <taxon>Ecdysozoa</taxon>
        <taxon>Arthropoda</taxon>
        <taxon>Hexapoda</taxon>
        <taxon>Insecta</taxon>
        <taxon>Pterygota</taxon>
        <taxon>Neoptera</taxon>
        <taxon>Endopterygota</taxon>
        <taxon>Lepidoptera</taxon>
        <taxon>Glossata</taxon>
        <taxon>Ditrysia</taxon>
        <taxon>Papilionoidea</taxon>
        <taxon>Nymphalidae</taxon>
        <taxon>Nymphalinae</taxon>
        <taxon>Euphydryas</taxon>
    </lineage>
</organism>
<feature type="coiled-coil region" evidence="1">
    <location>
        <begin position="54"/>
        <end position="118"/>
    </location>
</feature>
<feature type="coiled-coil region" evidence="1">
    <location>
        <begin position="168"/>
        <end position="431"/>
    </location>
</feature>
<evidence type="ECO:0000313" key="3">
    <source>
        <dbReference type="Proteomes" id="UP001153954"/>
    </source>
</evidence>
<protein>
    <recommendedName>
        <fullName evidence="4">Trichohyalin-plectin-homology domain-containing protein</fullName>
    </recommendedName>
</protein>
<evidence type="ECO:0000313" key="2">
    <source>
        <dbReference type="EMBL" id="CAH2098152.1"/>
    </source>
</evidence>
<dbReference type="EMBL" id="CAKOGL010000019">
    <property type="protein sequence ID" value="CAH2098152.1"/>
    <property type="molecule type" value="Genomic_DNA"/>
</dbReference>
<dbReference type="Proteomes" id="UP001153954">
    <property type="component" value="Unassembled WGS sequence"/>
</dbReference>
<reference evidence="2" key="1">
    <citation type="submission" date="2022-03" db="EMBL/GenBank/DDBJ databases">
        <authorList>
            <person name="Tunstrom K."/>
        </authorList>
    </citation>
    <scope>NUCLEOTIDE SEQUENCE</scope>
</reference>
<gene>
    <name evidence="2" type="ORF">EEDITHA_LOCUS13299</name>
</gene>
<proteinExistence type="predicted"/>
<name>A0AAU9UJW4_EUPED</name>